<protein>
    <submittedName>
        <fullName evidence="2">Uncharacterized protein</fullName>
    </submittedName>
</protein>
<reference evidence="2" key="1">
    <citation type="submission" date="2022-10" db="EMBL/GenBank/DDBJ databases">
        <title>The complete genomes of actinobacterial strains from the NBC collection.</title>
        <authorList>
            <person name="Joergensen T.S."/>
            <person name="Alvarez Arevalo M."/>
            <person name="Sterndorff E.B."/>
            <person name="Faurdal D."/>
            <person name="Vuksanovic O."/>
            <person name="Mourched A.-S."/>
            <person name="Charusanti P."/>
            <person name="Shaw S."/>
            <person name="Blin K."/>
            <person name="Weber T."/>
        </authorList>
    </citation>
    <scope>NUCLEOTIDE SEQUENCE</scope>
    <source>
        <strain evidence="2">NBC 00180</strain>
    </source>
</reference>
<feature type="chain" id="PRO_5043905790" evidence="1">
    <location>
        <begin position="29"/>
        <end position="148"/>
    </location>
</feature>
<feature type="signal peptide" evidence="1">
    <location>
        <begin position="1"/>
        <end position="28"/>
    </location>
</feature>
<gene>
    <name evidence="2" type="ORF">OG477_43105</name>
</gene>
<sequence length="148" mass="15253">MALPKRYIMAAAAAAFIAGGISAPAALAAPDAAHASAPAAVAQGAELDNLRWTPVRTMGGGTTWMLRVSSDPNVEPGGVYFLYDPDASSVSGKFSVGDDVHVSTVSEWPGAIFAPALDHRRTEVRYGSLQDPAAAQVVGSVTNGWISQ</sequence>
<accession>A0AAU1ID30</accession>
<dbReference type="AlphaFoldDB" id="A0AAU1ID30"/>
<proteinExistence type="predicted"/>
<evidence type="ECO:0000256" key="1">
    <source>
        <dbReference type="SAM" id="SignalP"/>
    </source>
</evidence>
<evidence type="ECO:0000313" key="2">
    <source>
        <dbReference type="EMBL" id="WTP91620.1"/>
    </source>
</evidence>
<dbReference type="EMBL" id="CP108140">
    <property type="protein sequence ID" value="WTP91620.1"/>
    <property type="molecule type" value="Genomic_DNA"/>
</dbReference>
<organism evidence="2">
    <name type="scientific">Streptomyces sp. NBC_00180</name>
    <dbReference type="NCBI Taxonomy" id="2903632"/>
    <lineage>
        <taxon>Bacteria</taxon>
        <taxon>Bacillati</taxon>
        <taxon>Actinomycetota</taxon>
        <taxon>Actinomycetes</taxon>
        <taxon>Kitasatosporales</taxon>
        <taxon>Streptomycetaceae</taxon>
        <taxon>Streptomyces</taxon>
    </lineage>
</organism>
<name>A0AAU1ID30_9ACTN</name>
<keyword evidence="1" id="KW-0732">Signal</keyword>